<dbReference type="Gene3D" id="2.130.10.10">
    <property type="entry name" value="YVTN repeat-like/Quinoprotein amine dehydrogenase"/>
    <property type="match status" value="1"/>
</dbReference>
<dbReference type="AlphaFoldDB" id="A0A2S8GQL2"/>
<evidence type="ECO:0000313" key="3">
    <source>
        <dbReference type="Proteomes" id="UP000237819"/>
    </source>
</evidence>
<keyword evidence="1" id="KW-0732">Signal</keyword>
<evidence type="ECO:0008006" key="4">
    <source>
        <dbReference type="Google" id="ProtNLM"/>
    </source>
</evidence>
<sequence>MGFFSPLRGRLLICAAFVGCVCSSLPAADPHERTTEELAERIFAGAVRYTKPKLTLERELELVDLNLFNLQISADARRAAVTGRTNHLTMWDISGEPQKLWDLEPTLLRRGSKLAISRDGSQVAHGTTKGDVEVYDGATGERLHTHKALTAAIIRVGFSFDGKRLFAIDKFGNSFVAKPTEDGEVHSIPGLAPGENPKNMNMEVAGDKFWWKFMRIGDETRHWFCDGDKFLNPIVIELPRIIGQSAGPNQYFVHNFNEFAVLTPRPKEDGRTDLTVAYQKARFATGGVTFTSSGDWFWMRGSHVLFICRASDGRPTGLTDLPEELQNKYFDCYPDANCIILRTDRGCQIWKLAGNPVQPQMAVGDEIENLLAQQRFDVIEALAQKWNGRTEFFFDKENETPTTFMMDRLQLHMLPGETEEARNARYLKWIEENPENCQFMRIALFRIFYWAGNRVRGDGPAASVPEEAWPVFYRNLAQAWKVISPIFAEEQVPAEAYVCAIITGRCMNWPQEEVDVYLDKAYQQYPHYFRIYTAEAYARLPRWGGASRDAAAFARIVANKVGGDEGDVLYAQIGRRLAQYVGWKGLVDEVGLSPDRYMRGMLILSERAPDQLQWNQTLLYAAMINDADSIRKICERFVAVNKHPILDLWPGKNELIDKIYDETRGVSLEKERAAVQEKQRLFLEKLAAEKAERERKDAERKAKQPQKPQP</sequence>
<comment type="caution">
    <text evidence="2">The sequence shown here is derived from an EMBL/GenBank/DDBJ whole genome shotgun (WGS) entry which is preliminary data.</text>
</comment>
<organism evidence="2 3">
    <name type="scientific">Blastopirellula marina</name>
    <dbReference type="NCBI Taxonomy" id="124"/>
    <lineage>
        <taxon>Bacteria</taxon>
        <taxon>Pseudomonadati</taxon>
        <taxon>Planctomycetota</taxon>
        <taxon>Planctomycetia</taxon>
        <taxon>Pirellulales</taxon>
        <taxon>Pirellulaceae</taxon>
        <taxon>Blastopirellula</taxon>
    </lineage>
</organism>
<feature type="signal peptide" evidence="1">
    <location>
        <begin position="1"/>
        <end position="27"/>
    </location>
</feature>
<dbReference type="RefSeq" id="WP_105334778.1">
    <property type="nucleotide sequence ID" value="NZ_PUHZ01000008.1"/>
</dbReference>
<reference evidence="2 3" key="1">
    <citation type="submission" date="2018-02" db="EMBL/GenBank/DDBJ databases">
        <title>Comparative genomes isolates from brazilian mangrove.</title>
        <authorList>
            <person name="Araujo J.E."/>
            <person name="Taketani R.G."/>
            <person name="Silva M.C.P."/>
            <person name="Loureco M.V."/>
            <person name="Andreote F.D."/>
        </authorList>
    </citation>
    <scope>NUCLEOTIDE SEQUENCE [LARGE SCALE GENOMIC DNA]</scope>
    <source>
        <strain evidence="2 3">Nap-Phe MGV</strain>
    </source>
</reference>
<evidence type="ECO:0000256" key="1">
    <source>
        <dbReference type="SAM" id="SignalP"/>
    </source>
</evidence>
<evidence type="ECO:0000313" key="2">
    <source>
        <dbReference type="EMBL" id="PQO46651.1"/>
    </source>
</evidence>
<protein>
    <recommendedName>
        <fullName evidence="4">WD40 repeat domain-containing protein</fullName>
    </recommendedName>
</protein>
<dbReference type="InterPro" id="IPR011044">
    <property type="entry name" value="Quino_amine_DH_bsu"/>
</dbReference>
<dbReference type="SUPFAM" id="SSF50969">
    <property type="entry name" value="YVTN repeat-like/Quinoprotein amine dehydrogenase"/>
    <property type="match status" value="1"/>
</dbReference>
<gene>
    <name evidence="2" type="ORF">C5Y93_07400</name>
</gene>
<accession>A0A2S8GQL2</accession>
<dbReference type="Proteomes" id="UP000237819">
    <property type="component" value="Unassembled WGS sequence"/>
</dbReference>
<name>A0A2S8GQL2_9BACT</name>
<dbReference type="InterPro" id="IPR015943">
    <property type="entry name" value="WD40/YVTN_repeat-like_dom_sf"/>
</dbReference>
<dbReference type="EMBL" id="PUHZ01000008">
    <property type="protein sequence ID" value="PQO46651.1"/>
    <property type="molecule type" value="Genomic_DNA"/>
</dbReference>
<proteinExistence type="predicted"/>
<feature type="chain" id="PRO_5015529213" description="WD40 repeat domain-containing protein" evidence="1">
    <location>
        <begin position="28"/>
        <end position="710"/>
    </location>
</feature>
<dbReference type="OrthoDB" id="234275at2"/>